<keyword evidence="4 7" id="KW-0547">Nucleotide-binding</keyword>
<dbReference type="InterPro" id="IPR017441">
    <property type="entry name" value="Protein_kinase_ATP_BS"/>
</dbReference>
<evidence type="ECO:0000313" key="11">
    <source>
        <dbReference type="Proteomes" id="UP000695022"/>
    </source>
</evidence>
<dbReference type="InterPro" id="IPR000719">
    <property type="entry name" value="Prot_kinase_dom"/>
</dbReference>
<dbReference type="Gene3D" id="3.30.200.20">
    <property type="entry name" value="Phosphorylase Kinase, domain 1"/>
    <property type="match status" value="1"/>
</dbReference>
<evidence type="ECO:0000256" key="6">
    <source>
        <dbReference type="ARBA" id="ARBA00022840"/>
    </source>
</evidence>
<evidence type="ECO:0000256" key="4">
    <source>
        <dbReference type="ARBA" id="ARBA00022741"/>
    </source>
</evidence>
<keyword evidence="11" id="KW-1185">Reference proteome</keyword>
<dbReference type="EC" id="2.7.11.1" evidence="1"/>
<feature type="compositionally biased region" description="Polar residues" evidence="8">
    <location>
        <begin position="261"/>
        <end position="279"/>
    </location>
</feature>
<evidence type="ECO:0000256" key="2">
    <source>
        <dbReference type="ARBA" id="ARBA00022527"/>
    </source>
</evidence>
<evidence type="ECO:0000313" key="12">
    <source>
        <dbReference type="RefSeq" id="XP_014666996.1"/>
    </source>
</evidence>
<evidence type="ECO:0000256" key="8">
    <source>
        <dbReference type="SAM" id="MobiDB-lite"/>
    </source>
</evidence>
<feature type="compositionally biased region" description="Basic and acidic residues" evidence="8">
    <location>
        <begin position="206"/>
        <end position="225"/>
    </location>
</feature>
<dbReference type="Proteomes" id="UP000695022">
    <property type="component" value="Unplaced"/>
</dbReference>
<feature type="region of interest" description="Disordered" evidence="8">
    <location>
        <begin position="460"/>
        <end position="514"/>
    </location>
</feature>
<feature type="compositionally biased region" description="Low complexity" evidence="8">
    <location>
        <begin position="231"/>
        <end position="240"/>
    </location>
</feature>
<dbReference type="InterPro" id="IPR000095">
    <property type="entry name" value="CRIB_dom"/>
</dbReference>
<evidence type="ECO:0000256" key="3">
    <source>
        <dbReference type="ARBA" id="ARBA00022679"/>
    </source>
</evidence>
<feature type="compositionally biased region" description="Polar residues" evidence="8">
    <location>
        <begin position="497"/>
        <end position="512"/>
    </location>
</feature>
<evidence type="ECO:0000256" key="7">
    <source>
        <dbReference type="PROSITE-ProRule" id="PRU10141"/>
    </source>
</evidence>
<gene>
    <name evidence="12" type="primary">LOC106808684</name>
</gene>
<dbReference type="GeneID" id="106808684"/>
<dbReference type="PANTHER" id="PTHR45832">
    <property type="entry name" value="SERINE/THREONINE-PROTEIN KINASE SAMKA-RELATED-RELATED"/>
    <property type="match status" value="1"/>
</dbReference>
<dbReference type="CDD" id="cd01093">
    <property type="entry name" value="CRIB_PAK_like"/>
    <property type="match status" value="1"/>
</dbReference>
<dbReference type="InterPro" id="IPR033923">
    <property type="entry name" value="PAK_BD"/>
</dbReference>
<sequence>MFGGKKKAKRPVISGPLNFQHKVHTGFDSEQGKFVGLPRQWQSVVNSEVKERPKPIVDPSCITPITKEIIRGQSQEPPNGVYQRGPDLRSMSVIRSNSLRKDSPPTRHRVMPHQIPSPVQEHPDGPPPLVGRSQYPSHKPPNVPSDVYRNHNAAPSYHQDETNKEYDRREWEHNNRSHPAMYSSTRAPPSGREPPPTSKYPPRFQPKPDDSLKRDSGKYFPERGHPRTSTSPQQQFFPHQHQSKSSPADGQNYHGDKYHPSTDSPAANQFPGQPRTPTSAPAREYTDINDAPHSHYPEANYHRGHPPQPAPKAGAHRTATPQFGEDNSWQGSNTPTMPAATSFGSQHPGSHPSVSSENIPHNVARQASQARPGDRPGEVARMSAPQSEAQQRPAYVNQGVYMASPIDQHGRNMSPQRDFHPLTAAHSEPHRQEMVAPSAGQHRHDLHSDQQMAAAIRVQQKAIQGGPQQKPVPLQLSNQHGQTGSPQGYAHGMQAQVRPTSPGKQPQSNSPVRTDRMLPEQHRLSHEQFRAALQMVVSPGDPREHLPNFIKIGEGSTGIVCIATEKGTGRQVAVKKMDLRKQQRRELLFNEVVIMRDYHHPNIVEMYDSYLVGDELWVVMEFLEGGALTDIVTHTRMEEDQIATVCKSCLKALAFLHSQGVIHRDIKSDSILLSQDGKVKLSDFGFCAQVSSELPKRKSLVGTPYWMAPEVISRLPYGPEVDIWSLGIMVIEMVDQEPPYFNEPPLQAMRRIRDMPPPKAKNPHRISPRLQAFLDKMLVRDPTQRSTAFELLQHPFLRQAGPTSSLIPLMRSCHHSPC</sequence>
<evidence type="ECO:0000259" key="9">
    <source>
        <dbReference type="PROSITE" id="PS50011"/>
    </source>
</evidence>
<protein>
    <recommendedName>
        <fullName evidence="1">non-specific serine/threonine protein kinase</fullName>
        <ecNumber evidence="1">2.7.11.1</ecNumber>
    </recommendedName>
</protein>
<reference evidence="12" key="1">
    <citation type="submission" date="2025-08" db="UniProtKB">
        <authorList>
            <consortium name="RefSeq"/>
        </authorList>
    </citation>
    <scope>IDENTIFICATION</scope>
</reference>
<feature type="domain" description="Protein kinase" evidence="9">
    <location>
        <begin position="546"/>
        <end position="797"/>
    </location>
</feature>
<keyword evidence="6 7" id="KW-0067">ATP-binding</keyword>
<feature type="domain" description="CRIB" evidence="10">
    <location>
        <begin position="13"/>
        <end position="26"/>
    </location>
</feature>
<dbReference type="Gene3D" id="3.90.810.10">
    <property type="entry name" value="CRIB domain"/>
    <property type="match status" value="1"/>
</dbReference>
<keyword evidence="2" id="KW-0723">Serine/threonine-protein kinase</keyword>
<organism evidence="11 12">
    <name type="scientific">Priapulus caudatus</name>
    <name type="common">Priapulid worm</name>
    <dbReference type="NCBI Taxonomy" id="37621"/>
    <lineage>
        <taxon>Eukaryota</taxon>
        <taxon>Metazoa</taxon>
        <taxon>Ecdysozoa</taxon>
        <taxon>Scalidophora</taxon>
        <taxon>Priapulida</taxon>
        <taxon>Priapulimorpha</taxon>
        <taxon>Priapulimorphida</taxon>
        <taxon>Priapulidae</taxon>
        <taxon>Priapulus</taxon>
    </lineage>
</organism>
<name>A0ABM1E475_PRICU</name>
<evidence type="ECO:0000256" key="1">
    <source>
        <dbReference type="ARBA" id="ARBA00012513"/>
    </source>
</evidence>
<feature type="compositionally biased region" description="Polar residues" evidence="8">
    <location>
        <begin position="319"/>
        <end position="336"/>
    </location>
</feature>
<dbReference type="Pfam" id="PF00786">
    <property type="entry name" value="PBD"/>
    <property type="match status" value="1"/>
</dbReference>
<dbReference type="PROSITE" id="PS50108">
    <property type="entry name" value="CRIB"/>
    <property type="match status" value="1"/>
</dbReference>
<dbReference type="PROSITE" id="PS00107">
    <property type="entry name" value="PROTEIN_KINASE_ATP"/>
    <property type="match status" value="1"/>
</dbReference>
<dbReference type="Gene3D" id="1.10.510.10">
    <property type="entry name" value="Transferase(Phosphotransferase) domain 1"/>
    <property type="match status" value="1"/>
</dbReference>
<dbReference type="CDD" id="cd06648">
    <property type="entry name" value="STKc_PAK_II"/>
    <property type="match status" value="1"/>
</dbReference>
<accession>A0ABM1E475</accession>
<dbReference type="Pfam" id="PF00069">
    <property type="entry name" value="Pkinase"/>
    <property type="match status" value="1"/>
</dbReference>
<feature type="region of interest" description="Disordered" evidence="8">
    <location>
        <begin position="69"/>
        <end position="393"/>
    </location>
</feature>
<dbReference type="PANTHER" id="PTHR45832:SF8">
    <property type="entry name" value="PROTEIN KINASE DOMAIN-CONTAINING PROTEIN"/>
    <property type="match status" value="1"/>
</dbReference>
<dbReference type="InterPro" id="IPR051931">
    <property type="entry name" value="PAK3-like"/>
</dbReference>
<feature type="compositionally biased region" description="Pro residues" evidence="8">
    <location>
        <begin position="191"/>
        <end position="205"/>
    </location>
</feature>
<keyword evidence="3" id="KW-0808">Transferase</keyword>
<proteinExistence type="predicted"/>
<feature type="binding site" evidence="7">
    <location>
        <position position="576"/>
    </location>
    <ligand>
        <name>ATP</name>
        <dbReference type="ChEBI" id="CHEBI:30616"/>
    </ligand>
</feature>
<dbReference type="RefSeq" id="XP_014666996.1">
    <property type="nucleotide sequence ID" value="XM_014811510.1"/>
</dbReference>
<dbReference type="InterPro" id="IPR011009">
    <property type="entry name" value="Kinase-like_dom_sf"/>
</dbReference>
<dbReference type="InterPro" id="IPR036936">
    <property type="entry name" value="CRIB_dom_sf"/>
</dbReference>
<keyword evidence="5" id="KW-0418">Kinase</keyword>
<dbReference type="SUPFAM" id="SSF56112">
    <property type="entry name" value="Protein kinase-like (PK-like)"/>
    <property type="match status" value="1"/>
</dbReference>
<evidence type="ECO:0000256" key="5">
    <source>
        <dbReference type="ARBA" id="ARBA00022777"/>
    </source>
</evidence>
<feature type="compositionally biased region" description="Basic and acidic residues" evidence="8">
    <location>
        <begin position="158"/>
        <end position="175"/>
    </location>
</feature>
<feature type="compositionally biased region" description="Basic and acidic residues" evidence="8">
    <location>
        <begin position="284"/>
        <end position="296"/>
    </location>
</feature>
<evidence type="ECO:0000259" key="10">
    <source>
        <dbReference type="PROSITE" id="PS50108"/>
    </source>
</evidence>
<dbReference type="PROSITE" id="PS50011">
    <property type="entry name" value="PROTEIN_KINASE_DOM"/>
    <property type="match status" value="1"/>
</dbReference>
<feature type="compositionally biased region" description="Polar residues" evidence="8">
    <location>
        <begin position="342"/>
        <end position="369"/>
    </location>
</feature>
<feature type="compositionally biased region" description="Polar residues" evidence="8">
    <location>
        <begin position="475"/>
        <end position="486"/>
    </location>
</feature>
<dbReference type="SMART" id="SM00285">
    <property type="entry name" value="PBD"/>
    <property type="match status" value="1"/>
</dbReference>